<dbReference type="EMBL" id="JABBWK010000143">
    <property type="protein sequence ID" value="KAG1890485.1"/>
    <property type="molecule type" value="Genomic_DNA"/>
</dbReference>
<accession>A0AAD4DQN6</accession>
<evidence type="ECO:0000313" key="2">
    <source>
        <dbReference type="EMBL" id="KAG1890485.1"/>
    </source>
</evidence>
<keyword evidence="1" id="KW-0472">Membrane</keyword>
<keyword evidence="1" id="KW-0812">Transmembrane</keyword>
<keyword evidence="1" id="KW-1133">Transmembrane helix</keyword>
<dbReference type="RefSeq" id="XP_041217751.1">
    <property type="nucleotide sequence ID" value="XM_041377857.1"/>
</dbReference>
<keyword evidence="3" id="KW-1185">Reference proteome</keyword>
<reference evidence="2" key="1">
    <citation type="journal article" date="2020" name="New Phytol.">
        <title>Comparative genomics reveals dynamic genome evolution in host specialist ectomycorrhizal fungi.</title>
        <authorList>
            <person name="Lofgren L.A."/>
            <person name="Nguyen N.H."/>
            <person name="Vilgalys R."/>
            <person name="Ruytinx J."/>
            <person name="Liao H.L."/>
            <person name="Branco S."/>
            <person name="Kuo A."/>
            <person name="LaButti K."/>
            <person name="Lipzen A."/>
            <person name="Andreopoulos W."/>
            <person name="Pangilinan J."/>
            <person name="Riley R."/>
            <person name="Hundley H."/>
            <person name="Na H."/>
            <person name="Barry K."/>
            <person name="Grigoriev I.V."/>
            <person name="Stajich J.E."/>
            <person name="Kennedy P.G."/>
        </authorList>
    </citation>
    <scope>NUCLEOTIDE SEQUENCE</scope>
    <source>
        <strain evidence="2">FC203</strain>
    </source>
</reference>
<dbReference type="Proteomes" id="UP001195769">
    <property type="component" value="Unassembled WGS sequence"/>
</dbReference>
<evidence type="ECO:0000256" key="1">
    <source>
        <dbReference type="SAM" id="Phobius"/>
    </source>
</evidence>
<feature type="transmembrane region" description="Helical" evidence="1">
    <location>
        <begin position="35"/>
        <end position="56"/>
    </location>
</feature>
<proteinExistence type="predicted"/>
<name>A0AAD4DQN6_9AGAM</name>
<sequence length="208" mass="22991">MSFFTPTPPPLPQAMMPPVQLDPRLLRSGSYNHHIFPVLCTNFVVYALLCCFITLFGRALNLQLESTEDDGVHGGMLIPLVFCGTWMRPPRTEEDGSVDQSEWSSIQPVSASSPVSSHVACQSALAVGKSESTNLPKAVMIAVMIQMPSPVFQCRNDRKGRTYNPARPDNPLSEYQIGVAQIHRSVIAPGWRERQGSCLVIGPRWIEL</sequence>
<dbReference type="AlphaFoldDB" id="A0AAD4DQN6"/>
<comment type="caution">
    <text evidence="2">The sequence shown here is derived from an EMBL/GenBank/DDBJ whole genome shotgun (WGS) entry which is preliminary data.</text>
</comment>
<gene>
    <name evidence="2" type="ORF">F5891DRAFT_987083</name>
</gene>
<protein>
    <submittedName>
        <fullName evidence="2">Uncharacterized protein</fullName>
    </submittedName>
</protein>
<organism evidence="2 3">
    <name type="scientific">Suillus fuscotomentosus</name>
    <dbReference type="NCBI Taxonomy" id="1912939"/>
    <lineage>
        <taxon>Eukaryota</taxon>
        <taxon>Fungi</taxon>
        <taxon>Dikarya</taxon>
        <taxon>Basidiomycota</taxon>
        <taxon>Agaricomycotina</taxon>
        <taxon>Agaricomycetes</taxon>
        <taxon>Agaricomycetidae</taxon>
        <taxon>Boletales</taxon>
        <taxon>Suillineae</taxon>
        <taxon>Suillaceae</taxon>
        <taxon>Suillus</taxon>
    </lineage>
</organism>
<evidence type="ECO:0000313" key="3">
    <source>
        <dbReference type="Proteomes" id="UP001195769"/>
    </source>
</evidence>
<dbReference type="GeneID" id="64672155"/>